<dbReference type="GO" id="GO:0003735">
    <property type="term" value="F:structural constituent of ribosome"/>
    <property type="evidence" value="ECO:0007669"/>
    <property type="project" value="InterPro"/>
</dbReference>
<comment type="similarity">
    <text evidence="2 7">Belongs to the bacterial ribosomal protein bL36 family.</text>
</comment>
<keyword evidence="6 7" id="KW-0687">Ribonucleoprotein</keyword>
<keyword evidence="10" id="KW-1185">Reference proteome</keyword>
<proteinExistence type="inferred from homology"/>
<dbReference type="AlphaFoldDB" id="A0A2U9BLC5"/>
<dbReference type="InterPro" id="IPR035977">
    <property type="entry name" value="Ribosomal_bL36_sp"/>
</dbReference>
<comment type="subcellular location">
    <subcellularLocation>
        <location evidence="1">Mitochondrion</location>
    </subcellularLocation>
</comment>
<dbReference type="HAMAP" id="MF_00251">
    <property type="entry name" value="Ribosomal_bL36"/>
    <property type="match status" value="1"/>
</dbReference>
<dbReference type="SUPFAM" id="SSF57840">
    <property type="entry name" value="Ribosomal protein L36"/>
    <property type="match status" value="1"/>
</dbReference>
<evidence type="ECO:0000256" key="2">
    <source>
        <dbReference type="ARBA" id="ARBA00007645"/>
    </source>
</evidence>
<dbReference type="InterPro" id="IPR052143">
    <property type="entry name" value="Mitoribosomal_bL36m"/>
</dbReference>
<dbReference type="GO" id="GO:0006412">
    <property type="term" value="P:translation"/>
    <property type="evidence" value="ECO:0007669"/>
    <property type="project" value="InterPro"/>
</dbReference>
<keyword evidence="3" id="KW-0809">Transit peptide</keyword>
<keyword evidence="4 7" id="KW-0689">Ribosomal protein</keyword>
<gene>
    <name evidence="9" type="primary">mrpl36</name>
    <name evidence="8" type="ORF">SMAX5B_016253</name>
</gene>
<protein>
    <recommendedName>
        <fullName evidence="7">Ribosomal protein</fullName>
    </recommendedName>
</protein>
<evidence type="ECO:0000256" key="4">
    <source>
        <dbReference type="ARBA" id="ARBA00022980"/>
    </source>
</evidence>
<dbReference type="Ensembl" id="ENSSMAT00000034150.2">
    <property type="protein sequence ID" value="ENSSMAP00000033725.1"/>
    <property type="gene ID" value="ENSSMAG00000020639.2"/>
</dbReference>
<evidence type="ECO:0000256" key="1">
    <source>
        <dbReference type="ARBA" id="ARBA00004173"/>
    </source>
</evidence>
<dbReference type="PANTHER" id="PTHR46909:SF1">
    <property type="entry name" value="LARGE RIBOSOMAL SUBUNIT PROTEIN BL36M"/>
    <property type="match status" value="1"/>
</dbReference>
<dbReference type="InterPro" id="IPR000473">
    <property type="entry name" value="Ribosomal_bL36"/>
</dbReference>
<dbReference type="GeneTree" id="ENSGT00390000010866"/>
<dbReference type="EMBL" id="CP026249">
    <property type="protein sequence ID" value="AWP04878.1"/>
    <property type="molecule type" value="Genomic_DNA"/>
</dbReference>
<dbReference type="STRING" id="52904.ENSSMAP00000033725"/>
<dbReference type="PROSITE" id="PS00828">
    <property type="entry name" value="RIBOSOMAL_L36"/>
    <property type="match status" value="1"/>
</dbReference>
<dbReference type="GO" id="GO:0005762">
    <property type="term" value="C:mitochondrial large ribosomal subunit"/>
    <property type="evidence" value="ECO:0007669"/>
    <property type="project" value="TreeGrafter"/>
</dbReference>
<dbReference type="OMA" id="CIQPCAG"/>
<dbReference type="PANTHER" id="PTHR46909">
    <property type="entry name" value="39S RIBOSOMAL PROTEIN L36, MITOCHONDRIAL"/>
    <property type="match status" value="1"/>
</dbReference>
<evidence type="ECO:0000256" key="3">
    <source>
        <dbReference type="ARBA" id="ARBA00022946"/>
    </source>
</evidence>
<reference evidence="9" key="4">
    <citation type="submission" date="2025-05" db="UniProtKB">
        <authorList>
            <consortium name="Ensembl"/>
        </authorList>
    </citation>
    <scope>IDENTIFICATION</scope>
</reference>
<keyword evidence="5" id="KW-0496">Mitochondrion</keyword>
<evidence type="ECO:0000256" key="6">
    <source>
        <dbReference type="ARBA" id="ARBA00023274"/>
    </source>
</evidence>
<evidence type="ECO:0000313" key="8">
    <source>
        <dbReference type="EMBL" id="AWP04878.1"/>
    </source>
</evidence>
<name>A0A2U9BLC5_SCOMX</name>
<dbReference type="Pfam" id="PF00444">
    <property type="entry name" value="Ribosomal_L36"/>
    <property type="match status" value="1"/>
</dbReference>
<evidence type="ECO:0000313" key="10">
    <source>
        <dbReference type="Proteomes" id="UP000246464"/>
    </source>
</evidence>
<evidence type="ECO:0000256" key="7">
    <source>
        <dbReference type="RuleBase" id="RU000570"/>
    </source>
</evidence>
<dbReference type="Proteomes" id="UP000246464">
    <property type="component" value="Chromosome 7"/>
</dbReference>
<dbReference type="Proteomes" id="UP000694558">
    <property type="component" value="Chromosome 7"/>
</dbReference>
<organism evidence="8 10">
    <name type="scientific">Scophthalmus maximus</name>
    <name type="common">Turbot</name>
    <name type="synonym">Psetta maxima</name>
    <dbReference type="NCBI Taxonomy" id="52904"/>
    <lineage>
        <taxon>Eukaryota</taxon>
        <taxon>Metazoa</taxon>
        <taxon>Chordata</taxon>
        <taxon>Craniata</taxon>
        <taxon>Vertebrata</taxon>
        <taxon>Euteleostomi</taxon>
        <taxon>Actinopterygii</taxon>
        <taxon>Neopterygii</taxon>
        <taxon>Teleostei</taxon>
        <taxon>Neoteleostei</taxon>
        <taxon>Acanthomorphata</taxon>
        <taxon>Carangaria</taxon>
        <taxon>Pleuronectiformes</taxon>
        <taxon>Pleuronectoidei</taxon>
        <taxon>Scophthalmidae</taxon>
        <taxon>Scophthalmus</taxon>
    </lineage>
</organism>
<dbReference type="NCBIfam" id="TIGR01022">
    <property type="entry name" value="rpmJ_bact"/>
    <property type="match status" value="1"/>
</dbReference>
<sequence>MVPLLLRHLAASLSRRVAQMSGLNMTFSSPAASAYRRLFTLTTAPRTLLLSPGTVSGASPIQAPPSSQCGPSLLGQCRHLPCIQPSAGMKTKSALKRRCKDCFFVRRRGRLFVFCKTSPRHKQRQG</sequence>
<reference evidence="8 10" key="1">
    <citation type="submission" date="2017-12" db="EMBL/GenBank/DDBJ databases">
        <title>Integrating genomic resources of turbot (Scophthalmus maximus) in depth evaluation of genetic and physical mapping variation across individuals.</title>
        <authorList>
            <person name="Martinez P."/>
        </authorList>
    </citation>
    <scope>NUCLEOTIDE SEQUENCE [LARGE SCALE GENOMIC DNA]</scope>
</reference>
<reference evidence="9" key="3">
    <citation type="submission" date="2023-05" db="EMBL/GenBank/DDBJ databases">
        <title>High-quality long-read genome of Scophthalmus maximus.</title>
        <authorList>
            <person name="Lien S."/>
            <person name="Martinez P."/>
        </authorList>
    </citation>
    <scope>NUCLEOTIDE SEQUENCE [LARGE SCALE GENOMIC DNA]</scope>
</reference>
<dbReference type="Bgee" id="ENSSMAG00000020639">
    <property type="expression patterns" value="Expressed in pharyngeal gill and 6 other cell types or tissues"/>
</dbReference>
<evidence type="ECO:0000313" key="9">
    <source>
        <dbReference type="Ensembl" id="ENSSMAP00000033725.1"/>
    </source>
</evidence>
<evidence type="ECO:0000256" key="5">
    <source>
        <dbReference type="ARBA" id="ARBA00023128"/>
    </source>
</evidence>
<accession>A0A2U9BLC5</accession>
<reference evidence="9" key="2">
    <citation type="submission" date="2020-05" db="EMBL/GenBank/DDBJ databases">
        <authorList>
            <person name="Moser M."/>
        </authorList>
    </citation>
    <scope>NUCLEOTIDE SEQUENCE [LARGE SCALE GENOMIC DNA]</scope>
</reference>